<dbReference type="EMBL" id="JAACYR010000001">
    <property type="protein sequence ID" value="NDJ87627.1"/>
    <property type="molecule type" value="Genomic_DNA"/>
</dbReference>
<dbReference type="Pfam" id="PF10604">
    <property type="entry name" value="Polyketide_cyc2"/>
    <property type="match status" value="1"/>
</dbReference>
<sequence>MARGRLEHTADIAAPPDAVATFLADLANYEALHPMLVDVRRVPGGTDGATRYLAPHRMRLYGIPVRFTCRVELRTDGQGEIRSHTLQRPGIEMWSTVTVRPQGDGSRLHEQVDITAPRLLMNTVLRDGGSSHAAMWENLRRYFEGRATRACWKP</sequence>
<dbReference type="SUPFAM" id="SSF55961">
    <property type="entry name" value="Bet v1-like"/>
    <property type="match status" value="1"/>
</dbReference>
<dbReference type="AlphaFoldDB" id="A0A7K3L5Q8"/>
<protein>
    <submittedName>
        <fullName evidence="1">SRPBCC family protein</fullName>
    </submittedName>
</protein>
<dbReference type="RefSeq" id="WP_162111515.1">
    <property type="nucleotide sequence ID" value="NZ_JAACYR010000001.1"/>
</dbReference>
<reference evidence="1 2" key="1">
    <citation type="submission" date="2020-01" db="EMBL/GenBank/DDBJ databases">
        <authorList>
            <person name="Sanchez-Estrada R."/>
            <person name="Gonzalez-Y-Merchand J.A."/>
            <person name="Rivera-Gutierrez S."/>
        </authorList>
    </citation>
    <scope>NUCLEOTIDE SEQUENCE [LARGE SCALE GENOMIC DNA]</scope>
    <source>
        <strain evidence="1 2">CST 7247</strain>
    </source>
</reference>
<dbReference type="InterPro" id="IPR019587">
    <property type="entry name" value="Polyketide_cyclase/dehydratase"/>
</dbReference>
<comment type="caution">
    <text evidence="1">The sequence shown here is derived from an EMBL/GenBank/DDBJ whole genome shotgun (WGS) entry which is preliminary data.</text>
</comment>
<gene>
    <name evidence="1" type="ORF">GWR20_00405</name>
</gene>
<evidence type="ECO:0000313" key="1">
    <source>
        <dbReference type="EMBL" id="NDJ87627.1"/>
    </source>
</evidence>
<dbReference type="InterPro" id="IPR023393">
    <property type="entry name" value="START-like_dom_sf"/>
</dbReference>
<name>A0A7K3L5Q8_9MYCO</name>
<evidence type="ECO:0000313" key="2">
    <source>
        <dbReference type="Proteomes" id="UP000466523"/>
    </source>
</evidence>
<accession>A0A7K3L5Q8</accession>
<dbReference type="Proteomes" id="UP000466523">
    <property type="component" value="Unassembled WGS sequence"/>
</dbReference>
<dbReference type="CDD" id="cd07812">
    <property type="entry name" value="SRPBCC"/>
    <property type="match status" value="1"/>
</dbReference>
<organism evidence="1 2">
    <name type="scientific">Mycolicibacter kumamotonensis</name>
    <dbReference type="NCBI Taxonomy" id="354243"/>
    <lineage>
        <taxon>Bacteria</taxon>
        <taxon>Bacillati</taxon>
        <taxon>Actinomycetota</taxon>
        <taxon>Actinomycetes</taxon>
        <taxon>Mycobacteriales</taxon>
        <taxon>Mycobacteriaceae</taxon>
        <taxon>Mycolicibacter</taxon>
    </lineage>
</organism>
<proteinExistence type="predicted"/>
<dbReference type="Gene3D" id="3.30.530.20">
    <property type="match status" value="1"/>
</dbReference>